<proteinExistence type="predicted"/>
<dbReference type="Proteomes" id="UP001055879">
    <property type="component" value="Linkage Group LG05"/>
</dbReference>
<gene>
    <name evidence="1" type="ORF">L6452_17738</name>
</gene>
<protein>
    <submittedName>
        <fullName evidence="1">Uncharacterized protein</fullName>
    </submittedName>
</protein>
<sequence length="387" mass="43287">MDGIHPTFHVCYLRKCLAEEESVIPLSEIRVDNGNRCVEEPESILESKVKKLRHKDVVMVKVQWKHHRGANITWESEDDMKKRYPHLALSPGWYRGLVCPAIVPRDSALALSPGALSPKVYRERGGARDCDRDSARGTIAGHYRPRGQPPPFGIEMVNTQSRARGTPEGHVEEESAVDRPPVGVTTDDIPLPRILGGGPEHIPRRDLGIGNAIMEEVTLETRLRDNMMSAMNAALAQQQLAMTSAMTQQQEFFMKLLEDRDASNRQPETMAENVVVGSGGPNVVLIEEPSVEGIRPKTKGCTYKTFLGCHPKEFAGSDSPIACMYWLKEMEMAFEASECDSSQRVKFASQLLRGEALIWWNLTRSALVPEVLAKLTWPVFKEKLMDN</sequence>
<dbReference type="EMBL" id="CM042051">
    <property type="protein sequence ID" value="KAI3729090.1"/>
    <property type="molecule type" value="Genomic_DNA"/>
</dbReference>
<keyword evidence="2" id="KW-1185">Reference proteome</keyword>
<name>A0ACB9C4F5_ARCLA</name>
<evidence type="ECO:0000313" key="1">
    <source>
        <dbReference type="EMBL" id="KAI3729090.1"/>
    </source>
</evidence>
<comment type="caution">
    <text evidence="1">The sequence shown here is derived from an EMBL/GenBank/DDBJ whole genome shotgun (WGS) entry which is preliminary data.</text>
</comment>
<accession>A0ACB9C4F5</accession>
<reference evidence="1 2" key="2">
    <citation type="journal article" date="2022" name="Mol. Ecol. Resour.">
        <title>The genomes of chicory, endive, great burdock and yacon provide insights into Asteraceae paleo-polyploidization history and plant inulin production.</title>
        <authorList>
            <person name="Fan W."/>
            <person name="Wang S."/>
            <person name="Wang H."/>
            <person name="Wang A."/>
            <person name="Jiang F."/>
            <person name="Liu H."/>
            <person name="Zhao H."/>
            <person name="Xu D."/>
            <person name="Zhang Y."/>
        </authorList>
    </citation>
    <scope>NUCLEOTIDE SEQUENCE [LARGE SCALE GENOMIC DNA]</scope>
    <source>
        <strain evidence="2">cv. Niubang</strain>
    </source>
</reference>
<organism evidence="1 2">
    <name type="scientific">Arctium lappa</name>
    <name type="common">Greater burdock</name>
    <name type="synonym">Lappa major</name>
    <dbReference type="NCBI Taxonomy" id="4217"/>
    <lineage>
        <taxon>Eukaryota</taxon>
        <taxon>Viridiplantae</taxon>
        <taxon>Streptophyta</taxon>
        <taxon>Embryophyta</taxon>
        <taxon>Tracheophyta</taxon>
        <taxon>Spermatophyta</taxon>
        <taxon>Magnoliopsida</taxon>
        <taxon>eudicotyledons</taxon>
        <taxon>Gunneridae</taxon>
        <taxon>Pentapetalae</taxon>
        <taxon>asterids</taxon>
        <taxon>campanulids</taxon>
        <taxon>Asterales</taxon>
        <taxon>Asteraceae</taxon>
        <taxon>Carduoideae</taxon>
        <taxon>Cardueae</taxon>
        <taxon>Arctiinae</taxon>
        <taxon>Arctium</taxon>
    </lineage>
</organism>
<evidence type="ECO:0000313" key="2">
    <source>
        <dbReference type="Proteomes" id="UP001055879"/>
    </source>
</evidence>
<reference evidence="2" key="1">
    <citation type="journal article" date="2022" name="Mol. Ecol. Resour.">
        <title>The genomes of chicory, endive, great burdock and yacon provide insights into Asteraceae palaeo-polyploidization history and plant inulin production.</title>
        <authorList>
            <person name="Fan W."/>
            <person name="Wang S."/>
            <person name="Wang H."/>
            <person name="Wang A."/>
            <person name="Jiang F."/>
            <person name="Liu H."/>
            <person name="Zhao H."/>
            <person name="Xu D."/>
            <person name="Zhang Y."/>
        </authorList>
    </citation>
    <scope>NUCLEOTIDE SEQUENCE [LARGE SCALE GENOMIC DNA]</scope>
    <source>
        <strain evidence="2">cv. Niubang</strain>
    </source>
</reference>